<accession>A0A834MJM1</accession>
<evidence type="ECO:0000313" key="2">
    <source>
        <dbReference type="EMBL" id="KAF7286363.1"/>
    </source>
</evidence>
<dbReference type="Proteomes" id="UP000625711">
    <property type="component" value="Unassembled WGS sequence"/>
</dbReference>
<organism evidence="2 3">
    <name type="scientific">Rhynchophorus ferrugineus</name>
    <name type="common">Red palm weevil</name>
    <name type="synonym">Curculio ferrugineus</name>
    <dbReference type="NCBI Taxonomy" id="354439"/>
    <lineage>
        <taxon>Eukaryota</taxon>
        <taxon>Metazoa</taxon>
        <taxon>Ecdysozoa</taxon>
        <taxon>Arthropoda</taxon>
        <taxon>Hexapoda</taxon>
        <taxon>Insecta</taxon>
        <taxon>Pterygota</taxon>
        <taxon>Neoptera</taxon>
        <taxon>Endopterygota</taxon>
        <taxon>Coleoptera</taxon>
        <taxon>Polyphaga</taxon>
        <taxon>Cucujiformia</taxon>
        <taxon>Curculionidae</taxon>
        <taxon>Dryophthorinae</taxon>
        <taxon>Rhynchophorus</taxon>
    </lineage>
</organism>
<feature type="region of interest" description="Disordered" evidence="1">
    <location>
        <begin position="14"/>
        <end position="72"/>
    </location>
</feature>
<reference evidence="2" key="1">
    <citation type="submission" date="2020-08" db="EMBL/GenBank/DDBJ databases">
        <title>Genome sequencing and assembly of the red palm weevil Rhynchophorus ferrugineus.</title>
        <authorList>
            <person name="Dias G.B."/>
            <person name="Bergman C.M."/>
            <person name="Manee M."/>
        </authorList>
    </citation>
    <scope>NUCLEOTIDE SEQUENCE</scope>
    <source>
        <strain evidence="2">AA-2017</strain>
        <tissue evidence="2">Whole larva</tissue>
    </source>
</reference>
<evidence type="ECO:0000256" key="1">
    <source>
        <dbReference type="SAM" id="MobiDB-lite"/>
    </source>
</evidence>
<evidence type="ECO:0000313" key="3">
    <source>
        <dbReference type="Proteomes" id="UP000625711"/>
    </source>
</evidence>
<comment type="caution">
    <text evidence="2">The sequence shown here is derived from an EMBL/GenBank/DDBJ whole genome shotgun (WGS) entry which is preliminary data.</text>
</comment>
<protein>
    <submittedName>
        <fullName evidence="2">Uncharacterized protein</fullName>
    </submittedName>
</protein>
<dbReference type="EMBL" id="JAACXV010000027">
    <property type="protein sequence ID" value="KAF7286363.1"/>
    <property type="molecule type" value="Genomic_DNA"/>
</dbReference>
<proteinExistence type="predicted"/>
<sequence length="72" mass="7638">MKTFFYIGPPVRVKKTEKAKEKEPGKGLNKGSPCTAPATIQESAPGAGRGERESVLGARHRGPGQYSSQPAL</sequence>
<name>A0A834MJM1_RHYFE</name>
<dbReference type="AlphaFoldDB" id="A0A834MJM1"/>
<feature type="compositionally biased region" description="Basic and acidic residues" evidence="1">
    <location>
        <begin position="14"/>
        <end position="25"/>
    </location>
</feature>
<gene>
    <name evidence="2" type="ORF">GWI33_005659</name>
</gene>
<keyword evidence="3" id="KW-1185">Reference proteome</keyword>